<sequence>MRASQWLYATLKETPNDAEITSHKLMLRAGMIRKLGSGLYTWLPMGLKVLRKVEQIVREEMNRSQALEILMPAVQPAELWQETGRWETFGGLLLTMQDSNGRDYCFGPTHEEVVTDLMRNELQSYKQLPINLYQIQTKFRDEIRPRFGVMRAREFIMKDAYSFHLSQECLQSTYETMYQTYCRIFDRLGLKYRAVEADTGAIGGSASHEFQVLADSGEDIIFYSDASNYAANVEQATSLIPEKASALPQENMKKIATPGQKTIAEVTQYLKITPAHTVKTLIVEGTEHPFIALILRGDDELNEVKAAKHPWVKSPLRLVNEELIAKNLGVPVGSLGPVNLDIPVIADHHALAINEFVCGANEADMHYIHAAWGRDASYQDTYDLRNVKEGDASPDGKGMLHACRGIEVGHVFQLGEKYAHAMQAAVVNEEGQLQTMLMGCYGLGISRVVAAAIEQHHDERGIIWPKALAPFQLVIIPINSHRSPEVKEKAEALYQQFLNDGIDVLLDDRNERPGVLFADNDLIGIPHRLVISDRNLAQNLIEYKARDNEEIRQIPVTEIADFIMNLVK</sequence>
<keyword evidence="8 10" id="KW-0030">Aminoacyl-tRNA synthetase</keyword>
<dbReference type="HAMAP" id="MF_01569">
    <property type="entry name" value="Pro_tRNA_synth_type1"/>
    <property type="match status" value="1"/>
</dbReference>
<dbReference type="PROSITE" id="PS50862">
    <property type="entry name" value="AA_TRNA_LIGASE_II"/>
    <property type="match status" value="1"/>
</dbReference>
<dbReference type="SUPFAM" id="SSF55826">
    <property type="entry name" value="YbaK/ProRS associated domain"/>
    <property type="match status" value="1"/>
</dbReference>
<comment type="domain">
    <text evidence="10">Consists of three domains: the N-terminal catalytic domain, the editing domain and the C-terminal anticodon-binding domain.</text>
</comment>
<name>A0A3S0VBV6_9GAMM</name>
<comment type="subcellular location">
    <subcellularLocation>
        <location evidence="1 10">Cytoplasm</location>
    </subcellularLocation>
</comment>
<dbReference type="PANTHER" id="PTHR42753">
    <property type="entry name" value="MITOCHONDRIAL RIBOSOME PROTEIN L39/PROLYL-TRNA LIGASE FAMILY MEMBER"/>
    <property type="match status" value="1"/>
</dbReference>
<dbReference type="CDD" id="cd04334">
    <property type="entry name" value="ProRS-INS"/>
    <property type="match status" value="1"/>
</dbReference>
<evidence type="ECO:0000256" key="9">
    <source>
        <dbReference type="ARBA" id="ARBA00047671"/>
    </source>
</evidence>
<dbReference type="InterPro" id="IPR004500">
    <property type="entry name" value="Pro-tRNA-synth_IIa_bac-type"/>
</dbReference>
<dbReference type="RefSeq" id="WP_127110995.1">
    <property type="nucleotide sequence ID" value="NZ_RZGR01000001.1"/>
</dbReference>
<evidence type="ECO:0000256" key="8">
    <source>
        <dbReference type="ARBA" id="ARBA00023146"/>
    </source>
</evidence>
<keyword evidence="7 10" id="KW-0648">Protein biosynthesis</keyword>
<dbReference type="InterPro" id="IPR007214">
    <property type="entry name" value="YbaK/aa-tRNA-synth-assoc-dom"/>
</dbReference>
<dbReference type="InterPro" id="IPR006195">
    <property type="entry name" value="aa-tRNA-synth_II"/>
</dbReference>
<dbReference type="Pfam" id="PF04073">
    <property type="entry name" value="tRNA_edit"/>
    <property type="match status" value="1"/>
</dbReference>
<dbReference type="InterPro" id="IPR036621">
    <property type="entry name" value="Anticodon-bd_dom_sf"/>
</dbReference>
<dbReference type="PANTHER" id="PTHR42753:SF2">
    <property type="entry name" value="PROLINE--TRNA LIGASE"/>
    <property type="match status" value="1"/>
</dbReference>
<dbReference type="Proteomes" id="UP000288012">
    <property type="component" value="Unassembled WGS sequence"/>
</dbReference>
<keyword evidence="5 10" id="KW-0547">Nucleotide-binding</keyword>
<comment type="subunit">
    <text evidence="2 10">Homodimer.</text>
</comment>
<comment type="function">
    <text evidence="10">Catalyzes the attachment of proline to tRNA(Pro) in a two-step reaction: proline is first activated by ATP to form Pro-AMP and then transferred to the acceptor end of tRNA(Pro). As ProRS can inadvertently accommodate and process non-cognate amino acids such as alanine and cysteine, to avoid such errors it has two additional distinct editing activities against alanine. One activity is designated as 'pretransfer' editing and involves the tRNA(Pro)-independent hydrolysis of activated Ala-AMP. The other activity is designated 'posttransfer' editing and involves deacylation of mischarged Ala-tRNA(Pro). The misacylated Cys-tRNA(Pro) is not edited by ProRS.</text>
</comment>
<keyword evidence="6 10" id="KW-0067">ATP-binding</keyword>
<dbReference type="GO" id="GO:0005829">
    <property type="term" value="C:cytosol"/>
    <property type="evidence" value="ECO:0007669"/>
    <property type="project" value="TreeGrafter"/>
</dbReference>
<dbReference type="NCBIfam" id="TIGR00409">
    <property type="entry name" value="proS_fam_II"/>
    <property type="match status" value="1"/>
</dbReference>
<comment type="catalytic activity">
    <reaction evidence="9 10">
        <text>tRNA(Pro) + L-proline + ATP = L-prolyl-tRNA(Pro) + AMP + diphosphate</text>
        <dbReference type="Rhea" id="RHEA:14305"/>
        <dbReference type="Rhea" id="RHEA-COMP:9700"/>
        <dbReference type="Rhea" id="RHEA-COMP:9702"/>
        <dbReference type="ChEBI" id="CHEBI:30616"/>
        <dbReference type="ChEBI" id="CHEBI:33019"/>
        <dbReference type="ChEBI" id="CHEBI:60039"/>
        <dbReference type="ChEBI" id="CHEBI:78442"/>
        <dbReference type="ChEBI" id="CHEBI:78532"/>
        <dbReference type="ChEBI" id="CHEBI:456215"/>
        <dbReference type="EC" id="6.1.1.15"/>
    </reaction>
</comment>
<dbReference type="GO" id="GO:0006433">
    <property type="term" value="P:prolyl-tRNA aminoacylation"/>
    <property type="evidence" value="ECO:0007669"/>
    <property type="project" value="UniProtKB-UniRule"/>
</dbReference>
<evidence type="ECO:0000256" key="4">
    <source>
        <dbReference type="ARBA" id="ARBA00022598"/>
    </source>
</evidence>
<dbReference type="EMBL" id="RZGR01000001">
    <property type="protein sequence ID" value="RUQ91506.1"/>
    <property type="molecule type" value="Genomic_DNA"/>
</dbReference>
<dbReference type="InterPro" id="IPR044140">
    <property type="entry name" value="ProRS_anticodon_short"/>
</dbReference>
<dbReference type="CDD" id="cd00861">
    <property type="entry name" value="ProRS_anticodon_short"/>
    <property type="match status" value="1"/>
</dbReference>
<dbReference type="PIRSF" id="PIRSF001535">
    <property type="entry name" value="ProRS_1"/>
    <property type="match status" value="1"/>
</dbReference>
<evidence type="ECO:0000256" key="5">
    <source>
        <dbReference type="ARBA" id="ARBA00022741"/>
    </source>
</evidence>
<protein>
    <recommendedName>
        <fullName evidence="10">Proline--tRNA ligase</fullName>
        <ecNumber evidence="10">6.1.1.15</ecNumber>
    </recommendedName>
    <alternativeName>
        <fullName evidence="10">Prolyl-tRNA synthetase</fullName>
        <shortName evidence="10">ProRS</shortName>
    </alternativeName>
</protein>
<dbReference type="InterPro" id="IPR050062">
    <property type="entry name" value="Pro-tRNA_synthetase"/>
</dbReference>
<accession>A0A3S0VBV6</accession>
<dbReference type="SUPFAM" id="SSF55681">
    <property type="entry name" value="Class II aaRS and biotin synthetases"/>
    <property type="match status" value="1"/>
</dbReference>
<evidence type="ECO:0000259" key="11">
    <source>
        <dbReference type="PROSITE" id="PS50862"/>
    </source>
</evidence>
<organism evidence="12 13">
    <name type="scientific">Legionella septentrionalis</name>
    <dbReference type="NCBI Taxonomy" id="2498109"/>
    <lineage>
        <taxon>Bacteria</taxon>
        <taxon>Pseudomonadati</taxon>
        <taxon>Pseudomonadota</taxon>
        <taxon>Gammaproteobacteria</taxon>
        <taxon>Legionellales</taxon>
        <taxon>Legionellaceae</taxon>
        <taxon>Legionella</taxon>
    </lineage>
</organism>
<evidence type="ECO:0000256" key="1">
    <source>
        <dbReference type="ARBA" id="ARBA00004496"/>
    </source>
</evidence>
<dbReference type="EC" id="6.1.1.15" evidence="10"/>
<dbReference type="InterPro" id="IPR045864">
    <property type="entry name" value="aa-tRNA-synth_II/BPL/LPL"/>
</dbReference>
<keyword evidence="4 10" id="KW-0436">Ligase</keyword>
<dbReference type="InterPro" id="IPR036754">
    <property type="entry name" value="YbaK/aa-tRNA-synt-asso_dom_sf"/>
</dbReference>
<dbReference type="InterPro" id="IPR002314">
    <property type="entry name" value="aa-tRNA-synt_IIb"/>
</dbReference>
<dbReference type="GO" id="GO:0005524">
    <property type="term" value="F:ATP binding"/>
    <property type="evidence" value="ECO:0007669"/>
    <property type="project" value="UniProtKB-UniRule"/>
</dbReference>
<evidence type="ECO:0000256" key="2">
    <source>
        <dbReference type="ARBA" id="ARBA00011738"/>
    </source>
</evidence>
<dbReference type="Gene3D" id="3.40.50.800">
    <property type="entry name" value="Anticodon-binding domain"/>
    <property type="match status" value="1"/>
</dbReference>
<keyword evidence="13" id="KW-1185">Reference proteome</keyword>
<dbReference type="PRINTS" id="PR01046">
    <property type="entry name" value="TRNASYNTHPRO"/>
</dbReference>
<proteinExistence type="inferred from homology"/>
<dbReference type="InterPro" id="IPR004154">
    <property type="entry name" value="Anticodon-bd"/>
</dbReference>
<dbReference type="InterPro" id="IPR033730">
    <property type="entry name" value="ProRS_core_prok"/>
</dbReference>
<comment type="similarity">
    <text evidence="10">Belongs to the class-II aminoacyl-tRNA synthetase family. ProS type 1 subfamily.</text>
</comment>
<dbReference type="Pfam" id="PF03129">
    <property type="entry name" value="HGTP_anticodon"/>
    <property type="match status" value="1"/>
</dbReference>
<evidence type="ECO:0000256" key="7">
    <source>
        <dbReference type="ARBA" id="ARBA00022917"/>
    </source>
</evidence>
<dbReference type="CDD" id="cd00779">
    <property type="entry name" value="ProRS_core_prok"/>
    <property type="match status" value="1"/>
</dbReference>
<dbReference type="InterPro" id="IPR002316">
    <property type="entry name" value="Pro-tRNA-ligase_IIa"/>
</dbReference>
<evidence type="ECO:0000256" key="10">
    <source>
        <dbReference type="HAMAP-Rule" id="MF_01569"/>
    </source>
</evidence>
<evidence type="ECO:0000313" key="13">
    <source>
        <dbReference type="Proteomes" id="UP000288012"/>
    </source>
</evidence>
<dbReference type="GO" id="GO:0002161">
    <property type="term" value="F:aminoacyl-tRNA deacylase activity"/>
    <property type="evidence" value="ECO:0007669"/>
    <property type="project" value="InterPro"/>
</dbReference>
<evidence type="ECO:0000313" key="12">
    <source>
        <dbReference type="EMBL" id="RUQ91506.1"/>
    </source>
</evidence>
<dbReference type="Gene3D" id="3.30.930.10">
    <property type="entry name" value="Bira Bifunctional Protein, Domain 2"/>
    <property type="match status" value="2"/>
</dbReference>
<dbReference type="NCBIfam" id="NF006625">
    <property type="entry name" value="PRK09194.1"/>
    <property type="match status" value="1"/>
</dbReference>
<comment type="caution">
    <text evidence="12">The sequence shown here is derived from an EMBL/GenBank/DDBJ whole genome shotgun (WGS) entry which is preliminary data.</text>
</comment>
<dbReference type="SUPFAM" id="SSF52954">
    <property type="entry name" value="Class II aaRS ABD-related"/>
    <property type="match status" value="1"/>
</dbReference>
<dbReference type="GO" id="GO:0004827">
    <property type="term" value="F:proline-tRNA ligase activity"/>
    <property type="evidence" value="ECO:0007669"/>
    <property type="project" value="UniProtKB-UniRule"/>
</dbReference>
<dbReference type="AlphaFoldDB" id="A0A3S0VBV6"/>
<evidence type="ECO:0000256" key="3">
    <source>
        <dbReference type="ARBA" id="ARBA00022490"/>
    </source>
</evidence>
<dbReference type="InterPro" id="IPR023717">
    <property type="entry name" value="Pro-tRNA-Synthase_IIa_type1"/>
</dbReference>
<reference evidence="12 13" key="1">
    <citation type="submission" date="2018-12" db="EMBL/GenBank/DDBJ databases">
        <title>Legionella sp,whole genome shotgun sequence.</title>
        <authorList>
            <person name="Wu H."/>
        </authorList>
    </citation>
    <scope>NUCLEOTIDE SEQUENCE [LARGE SCALE GENOMIC DNA]</scope>
    <source>
        <strain evidence="13">km714</strain>
    </source>
</reference>
<keyword evidence="3 10" id="KW-0963">Cytoplasm</keyword>
<dbReference type="FunFam" id="3.30.930.10:FF:000043">
    <property type="entry name" value="Proline--tRNA ligase"/>
    <property type="match status" value="1"/>
</dbReference>
<evidence type="ECO:0000256" key="6">
    <source>
        <dbReference type="ARBA" id="ARBA00022840"/>
    </source>
</evidence>
<gene>
    <name evidence="10" type="primary">proS</name>
    <name evidence="12" type="ORF">EKM59_00130</name>
</gene>
<dbReference type="Pfam" id="PF00587">
    <property type="entry name" value="tRNA-synt_2b"/>
    <property type="match status" value="1"/>
</dbReference>
<feature type="domain" description="Aminoacyl-transfer RNA synthetases class-II family profile" evidence="11">
    <location>
        <begin position="33"/>
        <end position="465"/>
    </location>
</feature>